<gene>
    <name evidence="2" type="ORF">S03H2_02787</name>
</gene>
<dbReference type="SUPFAM" id="SSF53335">
    <property type="entry name" value="S-adenosyl-L-methionine-dependent methyltransferases"/>
    <property type="match status" value="1"/>
</dbReference>
<dbReference type="EMBL" id="BARU01000972">
    <property type="protein sequence ID" value="GAH27402.1"/>
    <property type="molecule type" value="Genomic_DNA"/>
</dbReference>
<evidence type="ECO:0000313" key="2">
    <source>
        <dbReference type="EMBL" id="GAH27402.1"/>
    </source>
</evidence>
<dbReference type="PANTHER" id="PTHR44068:SF11">
    <property type="entry name" value="GERANYL DIPHOSPHATE 2-C-METHYLTRANSFERASE"/>
    <property type="match status" value="1"/>
</dbReference>
<dbReference type="InterPro" id="IPR041698">
    <property type="entry name" value="Methyltransf_25"/>
</dbReference>
<dbReference type="InterPro" id="IPR050447">
    <property type="entry name" value="Erg6_SMT_methyltransf"/>
</dbReference>
<dbReference type="Gene3D" id="3.40.50.150">
    <property type="entry name" value="Vaccinia Virus protein VP39"/>
    <property type="match status" value="1"/>
</dbReference>
<reference evidence="2" key="1">
    <citation type="journal article" date="2014" name="Front. Microbiol.">
        <title>High frequency of phylogenetically diverse reductive dehalogenase-homologous genes in deep subseafloor sedimentary metagenomes.</title>
        <authorList>
            <person name="Kawai M."/>
            <person name="Futagami T."/>
            <person name="Toyoda A."/>
            <person name="Takaki Y."/>
            <person name="Nishi S."/>
            <person name="Hori S."/>
            <person name="Arai W."/>
            <person name="Tsubouchi T."/>
            <person name="Morono Y."/>
            <person name="Uchiyama I."/>
            <person name="Ito T."/>
            <person name="Fujiyama A."/>
            <person name="Inagaki F."/>
            <person name="Takami H."/>
        </authorList>
    </citation>
    <scope>NUCLEOTIDE SEQUENCE</scope>
    <source>
        <strain evidence="2">Expedition CK06-06</strain>
    </source>
</reference>
<protein>
    <recommendedName>
        <fullName evidence="1">Methyltransferase domain-containing protein</fullName>
    </recommendedName>
</protein>
<dbReference type="InterPro" id="IPR029063">
    <property type="entry name" value="SAM-dependent_MTases_sf"/>
</dbReference>
<dbReference type="Pfam" id="PF13649">
    <property type="entry name" value="Methyltransf_25"/>
    <property type="match status" value="1"/>
</dbReference>
<dbReference type="AlphaFoldDB" id="X1E4C9"/>
<dbReference type="CDD" id="cd02440">
    <property type="entry name" value="AdoMet_MTases"/>
    <property type="match status" value="1"/>
</dbReference>
<dbReference type="PANTHER" id="PTHR44068">
    <property type="entry name" value="ZGC:194242"/>
    <property type="match status" value="1"/>
</dbReference>
<accession>X1E4C9</accession>
<organism evidence="2">
    <name type="scientific">marine sediment metagenome</name>
    <dbReference type="NCBI Taxonomy" id="412755"/>
    <lineage>
        <taxon>unclassified sequences</taxon>
        <taxon>metagenomes</taxon>
        <taxon>ecological metagenomes</taxon>
    </lineage>
</organism>
<feature type="domain" description="Methyltransferase" evidence="1">
    <location>
        <begin position="54"/>
        <end position="153"/>
    </location>
</feature>
<name>X1E4C9_9ZZZZ</name>
<proteinExistence type="predicted"/>
<evidence type="ECO:0000259" key="1">
    <source>
        <dbReference type="Pfam" id="PF13649"/>
    </source>
</evidence>
<comment type="caution">
    <text evidence="2">The sequence shown here is derived from an EMBL/GenBank/DDBJ whole genome shotgun (WGS) entry which is preliminary data.</text>
</comment>
<sequence length="224" mass="25789">MTNKEILRVYRTKEQAKRTYDKISRIYDLITGPFERKFRDMGLNQLDVKEGETVLEIGFGTGHCLEEIAKRVGENGKAYGIDISSRMLDITRKRMEKKRLADTVELYCGDAMSMPYEDNMFDVVFMSFTLELFDTPEIPAVLKEIKRVLKPKGRLGVASMSKEDGESWLLKAYEWIHKNFPVIADCRPIYVEKSIRDAGYSIKSREKIKLFGLPGEIVVTGRQV</sequence>